<dbReference type="InterPro" id="IPR002048">
    <property type="entry name" value="EF_hand_dom"/>
</dbReference>
<sequence>MEIPGFYDFFGPKESLSVERSGPSLEAGWAELTVEQSMRSSRLYAGSLSSQRSRPLSSLSVNSSQTIEVEDSLATTRHPPGFRQRLISKAMRKVKDRSRASKSELARDFEREEEEMRQCFIAMDEDGSGVLEIEELEAAFREAGAYCSKTMLRGLIRLLRQSQRQNRTGSTLDASDPYALTFKDFQALLKMRKFTNWDNDKNALTSTDDLPRCLRASPASYFEVVSQQRLSQQLSSGR</sequence>
<dbReference type="InterPro" id="IPR018247">
    <property type="entry name" value="EF_Hand_1_Ca_BS"/>
</dbReference>
<evidence type="ECO:0000259" key="2">
    <source>
        <dbReference type="PROSITE" id="PS50222"/>
    </source>
</evidence>
<gene>
    <name evidence="3" type="ORF">TSPGSL018_5116</name>
</gene>
<evidence type="ECO:0000313" key="3">
    <source>
        <dbReference type="EMBL" id="JAC69988.1"/>
    </source>
</evidence>
<accession>A0A061RDD1</accession>
<dbReference type="InterPro" id="IPR011992">
    <property type="entry name" value="EF-hand-dom_pair"/>
</dbReference>
<feature type="domain" description="EF-hand" evidence="2">
    <location>
        <begin position="111"/>
        <end position="146"/>
    </location>
</feature>
<dbReference type="SUPFAM" id="SSF47473">
    <property type="entry name" value="EF-hand"/>
    <property type="match status" value="1"/>
</dbReference>
<evidence type="ECO:0000256" key="1">
    <source>
        <dbReference type="ARBA" id="ARBA00022837"/>
    </source>
</evidence>
<organism evidence="3">
    <name type="scientific">Tetraselmis sp. GSL018</name>
    <dbReference type="NCBI Taxonomy" id="582737"/>
    <lineage>
        <taxon>Eukaryota</taxon>
        <taxon>Viridiplantae</taxon>
        <taxon>Chlorophyta</taxon>
        <taxon>core chlorophytes</taxon>
        <taxon>Chlorodendrophyceae</taxon>
        <taxon>Chlorodendrales</taxon>
        <taxon>Chlorodendraceae</taxon>
        <taxon>Tetraselmis</taxon>
    </lineage>
</organism>
<dbReference type="GO" id="GO:0005509">
    <property type="term" value="F:calcium ion binding"/>
    <property type="evidence" value="ECO:0007669"/>
    <property type="project" value="InterPro"/>
</dbReference>
<protein>
    <recommendedName>
        <fullName evidence="2">EF-hand domain-containing protein</fullName>
    </recommendedName>
</protein>
<reference evidence="3" key="1">
    <citation type="submission" date="2014-05" db="EMBL/GenBank/DDBJ databases">
        <title>The transcriptome of the halophilic microalga Tetraselmis sp. GSL018 isolated from the Great Salt Lake, Utah.</title>
        <authorList>
            <person name="Jinkerson R.E."/>
            <person name="D'Adamo S."/>
            <person name="Posewitz M.C."/>
        </authorList>
    </citation>
    <scope>NUCLEOTIDE SEQUENCE</scope>
    <source>
        <strain evidence="3">GSL018</strain>
    </source>
</reference>
<dbReference type="PROSITE" id="PS00018">
    <property type="entry name" value="EF_HAND_1"/>
    <property type="match status" value="1"/>
</dbReference>
<proteinExistence type="predicted"/>
<dbReference type="EMBL" id="GBEZ01016245">
    <property type="protein sequence ID" value="JAC69988.1"/>
    <property type="molecule type" value="Transcribed_RNA"/>
</dbReference>
<name>A0A061RDD1_9CHLO</name>
<dbReference type="PROSITE" id="PS50222">
    <property type="entry name" value="EF_HAND_2"/>
    <property type="match status" value="1"/>
</dbReference>
<dbReference type="Gene3D" id="1.10.238.10">
    <property type="entry name" value="EF-hand"/>
    <property type="match status" value="1"/>
</dbReference>
<dbReference type="AlphaFoldDB" id="A0A061RDD1"/>
<keyword evidence="1" id="KW-0106">Calcium</keyword>